<organism evidence="1 2">
    <name type="scientific">Yoonia rosea</name>
    <dbReference type="NCBI Taxonomy" id="287098"/>
    <lineage>
        <taxon>Bacteria</taxon>
        <taxon>Pseudomonadati</taxon>
        <taxon>Pseudomonadota</taxon>
        <taxon>Alphaproteobacteria</taxon>
        <taxon>Rhodobacterales</taxon>
        <taxon>Paracoccaceae</taxon>
        <taxon>Yoonia</taxon>
    </lineage>
</organism>
<dbReference type="Pfam" id="PF13692">
    <property type="entry name" value="Glyco_trans_1_4"/>
    <property type="match status" value="1"/>
</dbReference>
<dbReference type="STRING" id="287098.SAMN05421665_3089"/>
<dbReference type="Gene3D" id="3.40.50.2000">
    <property type="entry name" value="Glycogen Phosphorylase B"/>
    <property type="match status" value="2"/>
</dbReference>
<sequence length="374" mass="40986">MKIVQVVFENPTVNGTGGDLRNIAISTALETLCEVNVISVQDAQPEGRVYPKRKKSFIELRLVPSLVENIVQRVLRYSPDLVIIEGVLIADVMERLIAEGCRVILDMHNVESLLQEQIDRSKYGLLAWVRRAHRWRAARAADARLATLASRVWVCSASDAAHVKALIRGRAQIDVIPNPVPAWCFDHPPRAGLPDGDPVALFVGHLGYRPNIEACKRLLTQIFPALLCKVPTAKLIICGRTPHPDLRTLAADHPQVQLLADPETLSSIYDSATAVLIPLSQGGGTRLKVLEAMARRVPIIASAKAVEGLNVVPGQHYLAAETNTEFAAAFQTVVENPVFADNIVTAAQDCIEKDYGKARFSERIKHAISLPSSY</sequence>
<keyword evidence="1" id="KW-0808">Transferase</keyword>
<evidence type="ECO:0000313" key="1">
    <source>
        <dbReference type="EMBL" id="SIT90385.1"/>
    </source>
</evidence>
<dbReference type="PANTHER" id="PTHR12526">
    <property type="entry name" value="GLYCOSYLTRANSFERASE"/>
    <property type="match status" value="1"/>
</dbReference>
<gene>
    <name evidence="1" type="ORF">SAMN05421665_3089</name>
</gene>
<dbReference type="CDD" id="cd03801">
    <property type="entry name" value="GT4_PimA-like"/>
    <property type="match status" value="1"/>
</dbReference>
<accession>A0A1R3XHT9</accession>
<dbReference type="RefSeq" id="WP_076660786.1">
    <property type="nucleotide sequence ID" value="NZ_FTPR01000003.1"/>
</dbReference>
<keyword evidence="2" id="KW-1185">Reference proteome</keyword>
<name>A0A1R3XHT9_9RHOB</name>
<dbReference type="AlphaFoldDB" id="A0A1R3XHT9"/>
<evidence type="ECO:0000313" key="2">
    <source>
        <dbReference type="Proteomes" id="UP000186997"/>
    </source>
</evidence>
<proteinExistence type="predicted"/>
<protein>
    <submittedName>
        <fullName evidence="1">Glycosyltransferase involved in cell wall bisynthesis</fullName>
    </submittedName>
</protein>
<dbReference type="GO" id="GO:0016740">
    <property type="term" value="F:transferase activity"/>
    <property type="evidence" value="ECO:0007669"/>
    <property type="project" value="UniProtKB-KW"/>
</dbReference>
<dbReference type="SUPFAM" id="SSF53756">
    <property type="entry name" value="UDP-Glycosyltransferase/glycogen phosphorylase"/>
    <property type="match status" value="1"/>
</dbReference>
<dbReference type="Proteomes" id="UP000186997">
    <property type="component" value="Unassembled WGS sequence"/>
</dbReference>
<dbReference type="EMBL" id="FTPR01000003">
    <property type="protein sequence ID" value="SIT90385.1"/>
    <property type="molecule type" value="Genomic_DNA"/>
</dbReference>
<reference evidence="2" key="1">
    <citation type="submission" date="2017-01" db="EMBL/GenBank/DDBJ databases">
        <authorList>
            <person name="Varghese N."/>
            <person name="Submissions S."/>
        </authorList>
    </citation>
    <scope>NUCLEOTIDE SEQUENCE [LARGE SCALE GENOMIC DNA]</scope>
    <source>
        <strain evidence="2">DSM 29591</strain>
    </source>
</reference>
<dbReference type="OrthoDB" id="5291101at2"/>